<dbReference type="NCBIfam" id="TIGR04474">
    <property type="entry name" value="tcm_partner"/>
    <property type="match status" value="1"/>
</dbReference>
<comment type="caution">
    <text evidence="1">The sequence shown here is derived from an EMBL/GenBank/DDBJ whole genome shotgun (WGS) entry which is preliminary data.</text>
</comment>
<dbReference type="Proteomes" id="UP000468717">
    <property type="component" value="Unassembled WGS sequence"/>
</dbReference>
<accession>A0A6I1HX76</accession>
<proteinExistence type="predicted"/>
<dbReference type="RefSeq" id="WP_152283947.1">
    <property type="nucleotide sequence ID" value="NZ_WFLI01000025.1"/>
</dbReference>
<name>A0A6I1HX76_9BURK</name>
<reference evidence="1 2" key="1">
    <citation type="submission" date="2019-10" db="EMBL/GenBank/DDBJ databases">
        <title>Three novel species isolated from a subtropical stream in China.</title>
        <authorList>
            <person name="Lu H."/>
        </authorList>
    </citation>
    <scope>NUCLEOTIDE SEQUENCE [LARGE SCALE GENOMIC DNA]</scope>
    <source>
        <strain evidence="1 2">FT13W</strain>
    </source>
</reference>
<evidence type="ECO:0000313" key="2">
    <source>
        <dbReference type="Proteomes" id="UP000468717"/>
    </source>
</evidence>
<dbReference type="InterPro" id="IPR031009">
    <property type="entry name" value="Tcm_partner"/>
</dbReference>
<evidence type="ECO:0000313" key="1">
    <source>
        <dbReference type="EMBL" id="KAB8063215.1"/>
    </source>
</evidence>
<gene>
    <name evidence="1" type="primary">tcmP</name>
    <name evidence="1" type="ORF">GCN75_19805</name>
</gene>
<dbReference type="AlphaFoldDB" id="A0A6I1HX76"/>
<sequence length="405" mass="45580">MKFNPHEIIPKAYVGREQAYIKHLLLEGYLERLLYIVGWSATQLGHEEIVFVDCFAGPWKDDSDDLKSTSIAISMELLSKVQYTLKKAGRPVKFRALYVEKNVRAFSRLNSYLSSHTPPNVVSGAINGDFTQCVPEILAHCPAKSFVFFFIDPKGWAAVKPEILQPLLARPRSEFLINFMYDFVNRAASMSALQENIAALLGGAFDMEEVPANPAHREQFLLGRYRDTLVTRASQGNARALSGFVSILDPTADRTKYHLLYLTRHPKGIIEFMTQSERLAGVQDAVRTAAKFNKKNREDSTGDLFGIDASQVESSIEDDGDRLEKLSLLWLERIGNQPLIVTEAVFAELICKSNCFPFELQLALKNLMIQGKVSNVDGNIKRRIKNAVNYDKKETLILTTQKQGD</sequence>
<protein>
    <submittedName>
        <fullName evidence="1">Three-Cys-motif partner protein TcmP</fullName>
    </submittedName>
</protein>
<organism evidence="1 2">
    <name type="scientific">Janthinobacterium violaceinigrum</name>
    <dbReference type="NCBI Taxonomy" id="2654252"/>
    <lineage>
        <taxon>Bacteria</taxon>
        <taxon>Pseudomonadati</taxon>
        <taxon>Pseudomonadota</taxon>
        <taxon>Betaproteobacteria</taxon>
        <taxon>Burkholderiales</taxon>
        <taxon>Oxalobacteraceae</taxon>
        <taxon>Janthinobacterium</taxon>
    </lineage>
</organism>
<keyword evidence="2" id="KW-1185">Reference proteome</keyword>
<dbReference type="EMBL" id="WFLI01000025">
    <property type="protein sequence ID" value="KAB8063215.1"/>
    <property type="molecule type" value="Genomic_DNA"/>
</dbReference>